<reference evidence="1 2" key="1">
    <citation type="submission" date="2013-01" db="EMBL/GenBank/DDBJ databases">
        <authorList>
            <person name="Harkins D.M."/>
            <person name="Durkin A.S."/>
            <person name="Brinkac L.M."/>
            <person name="Haft D.H."/>
            <person name="Selengut J.D."/>
            <person name="Sanka R."/>
            <person name="DePew J."/>
            <person name="Purushe J."/>
            <person name="Picardeau M."/>
            <person name="Werts C."/>
            <person name="Goarant C."/>
            <person name="Vinetz J.M."/>
            <person name="Sutton G.G."/>
            <person name="Nierman W.C."/>
            <person name="Fouts D.E."/>
        </authorList>
    </citation>
    <scope>NUCLEOTIDE SEQUENCE [LARGE SCALE GENOMIC DNA]</scope>
    <source>
        <strain evidence="1 2">200901868</strain>
    </source>
</reference>
<evidence type="ECO:0000313" key="1">
    <source>
        <dbReference type="EMBL" id="EMO64116.1"/>
    </source>
</evidence>
<proteinExistence type="predicted"/>
<dbReference type="EMBL" id="AKWF02000032">
    <property type="protein sequence ID" value="EMO64116.1"/>
    <property type="molecule type" value="Genomic_DNA"/>
</dbReference>
<sequence>NNDGAANHYIRIVRGTDGVWRNYDHNRRDREIRNPKEVNFNNVYGIEYNPLSSD</sequence>
<dbReference type="AlphaFoldDB" id="M6W9J4"/>
<dbReference type="STRING" id="1192866.LEP1GSC133_2286"/>
<organism evidence="1 2">
    <name type="scientific">Leptospira borgpetersenii serovar Pomona str. 200901868</name>
    <dbReference type="NCBI Taxonomy" id="1192866"/>
    <lineage>
        <taxon>Bacteria</taxon>
        <taxon>Pseudomonadati</taxon>
        <taxon>Spirochaetota</taxon>
        <taxon>Spirochaetia</taxon>
        <taxon>Leptospirales</taxon>
        <taxon>Leptospiraceae</taxon>
        <taxon>Leptospira</taxon>
    </lineage>
</organism>
<dbReference type="Proteomes" id="UP000012159">
    <property type="component" value="Unassembled WGS sequence"/>
</dbReference>
<name>M6W9J4_LEPBO</name>
<evidence type="ECO:0000313" key="2">
    <source>
        <dbReference type="Proteomes" id="UP000012159"/>
    </source>
</evidence>
<protein>
    <submittedName>
        <fullName evidence="1">Uncharacterized protein</fullName>
    </submittedName>
</protein>
<comment type="caution">
    <text evidence="1">The sequence shown here is derived from an EMBL/GenBank/DDBJ whole genome shotgun (WGS) entry which is preliminary data.</text>
</comment>
<feature type="non-terminal residue" evidence="1">
    <location>
        <position position="1"/>
    </location>
</feature>
<accession>M6W9J4</accession>
<gene>
    <name evidence="1" type="ORF">LEP1GSC133_2286</name>
</gene>